<feature type="transmembrane region" description="Helical" evidence="8">
    <location>
        <begin position="71"/>
        <end position="90"/>
    </location>
</feature>
<keyword evidence="3" id="KW-0813">Transport</keyword>
<evidence type="ECO:0000256" key="7">
    <source>
        <dbReference type="ARBA" id="ARBA00023136"/>
    </source>
</evidence>
<dbReference type="OrthoDB" id="369870at2"/>
<feature type="transmembrane region" description="Helical" evidence="8">
    <location>
        <begin position="259"/>
        <end position="277"/>
    </location>
</feature>
<accession>A0A1Y5T4N4</accession>
<feature type="transmembrane region" description="Helical" evidence="8">
    <location>
        <begin position="126"/>
        <end position="143"/>
    </location>
</feature>
<reference evidence="10 11" key="1">
    <citation type="submission" date="2017-03" db="EMBL/GenBank/DDBJ databases">
        <authorList>
            <person name="Afonso C.L."/>
            <person name="Miller P.J."/>
            <person name="Scott M.A."/>
            <person name="Spackman E."/>
            <person name="Goraichik I."/>
            <person name="Dimitrov K.M."/>
            <person name="Suarez D.L."/>
            <person name="Swayne D.E."/>
        </authorList>
    </citation>
    <scope>NUCLEOTIDE SEQUENCE [LARGE SCALE GENOMIC DNA]</scope>
    <source>
        <strain evidence="10 11">CECT 7023</strain>
    </source>
</reference>
<dbReference type="InterPro" id="IPR000620">
    <property type="entry name" value="EamA_dom"/>
</dbReference>
<evidence type="ECO:0000256" key="5">
    <source>
        <dbReference type="ARBA" id="ARBA00022692"/>
    </source>
</evidence>
<evidence type="ECO:0000313" key="10">
    <source>
        <dbReference type="EMBL" id="SLN55305.1"/>
    </source>
</evidence>
<organism evidence="10 11">
    <name type="scientific">Roseisalinus antarcticus</name>
    <dbReference type="NCBI Taxonomy" id="254357"/>
    <lineage>
        <taxon>Bacteria</taxon>
        <taxon>Pseudomonadati</taxon>
        <taxon>Pseudomonadota</taxon>
        <taxon>Alphaproteobacteria</taxon>
        <taxon>Rhodobacterales</taxon>
        <taxon>Roseobacteraceae</taxon>
        <taxon>Roseisalinus</taxon>
    </lineage>
</organism>
<dbReference type="EMBL" id="FWFZ01000011">
    <property type="protein sequence ID" value="SLN55305.1"/>
    <property type="molecule type" value="Genomic_DNA"/>
</dbReference>
<dbReference type="PANTHER" id="PTHR22911">
    <property type="entry name" value="ACYL-MALONYL CONDENSING ENZYME-RELATED"/>
    <property type="match status" value="1"/>
</dbReference>
<dbReference type="RefSeq" id="WP_085879351.1">
    <property type="nucleotide sequence ID" value="NZ_FWFZ01000011.1"/>
</dbReference>
<keyword evidence="11" id="KW-1185">Reference proteome</keyword>
<evidence type="ECO:0000256" key="1">
    <source>
        <dbReference type="ARBA" id="ARBA00004651"/>
    </source>
</evidence>
<feature type="transmembrane region" description="Helical" evidence="8">
    <location>
        <begin position="205"/>
        <end position="223"/>
    </location>
</feature>
<feature type="transmembrane region" description="Helical" evidence="8">
    <location>
        <begin position="235"/>
        <end position="253"/>
    </location>
</feature>
<evidence type="ECO:0000313" key="11">
    <source>
        <dbReference type="Proteomes" id="UP000193900"/>
    </source>
</evidence>
<dbReference type="Pfam" id="PF00892">
    <property type="entry name" value="EamA"/>
    <property type="match status" value="1"/>
</dbReference>
<keyword evidence="6 8" id="KW-1133">Transmembrane helix</keyword>
<feature type="transmembrane region" description="Helical" evidence="8">
    <location>
        <begin position="172"/>
        <end position="193"/>
    </location>
</feature>
<dbReference type="Proteomes" id="UP000193900">
    <property type="component" value="Unassembled WGS sequence"/>
</dbReference>
<evidence type="ECO:0000256" key="4">
    <source>
        <dbReference type="ARBA" id="ARBA00022475"/>
    </source>
</evidence>
<feature type="transmembrane region" description="Helical" evidence="8">
    <location>
        <begin position="102"/>
        <end position="119"/>
    </location>
</feature>
<feature type="domain" description="EamA" evidence="9">
    <location>
        <begin position="6"/>
        <end position="141"/>
    </location>
</feature>
<evidence type="ECO:0000256" key="6">
    <source>
        <dbReference type="ARBA" id="ARBA00022989"/>
    </source>
</evidence>
<name>A0A1Y5T4N4_9RHOB</name>
<comment type="similarity">
    <text evidence="2">Belongs to the EamA transporter family.</text>
</comment>
<comment type="subcellular location">
    <subcellularLocation>
        <location evidence="1">Cell membrane</location>
        <topology evidence="1">Multi-pass membrane protein</topology>
    </subcellularLocation>
</comment>
<feature type="transmembrane region" description="Helical" evidence="8">
    <location>
        <begin position="149"/>
        <end position="165"/>
    </location>
</feature>
<keyword evidence="5 8" id="KW-0812">Transmembrane</keyword>
<dbReference type="InterPro" id="IPR037185">
    <property type="entry name" value="EmrE-like"/>
</dbReference>
<dbReference type="GO" id="GO:0005886">
    <property type="term" value="C:plasma membrane"/>
    <property type="evidence" value="ECO:0007669"/>
    <property type="project" value="UniProtKB-SubCell"/>
</dbReference>
<dbReference type="AlphaFoldDB" id="A0A1Y5T4N4"/>
<dbReference type="InterPro" id="IPR004626">
    <property type="entry name" value="RarD"/>
</dbReference>
<gene>
    <name evidence="10" type="ORF">ROA7023_02513</name>
</gene>
<keyword evidence="4" id="KW-1003">Cell membrane</keyword>
<protein>
    <submittedName>
        <fullName evidence="10">EamA-like transporter family protein</fullName>
    </submittedName>
</protein>
<feature type="transmembrane region" description="Helical" evidence="8">
    <location>
        <begin position="7"/>
        <end position="28"/>
    </location>
</feature>
<evidence type="ECO:0000256" key="2">
    <source>
        <dbReference type="ARBA" id="ARBA00007362"/>
    </source>
</evidence>
<evidence type="ECO:0000256" key="8">
    <source>
        <dbReference type="SAM" id="Phobius"/>
    </source>
</evidence>
<keyword evidence="7 8" id="KW-0472">Membrane</keyword>
<feature type="transmembrane region" description="Helical" evidence="8">
    <location>
        <begin position="40"/>
        <end position="59"/>
    </location>
</feature>
<proteinExistence type="inferred from homology"/>
<sequence length="300" mass="32033">MSDPIRGILAMVLACTIWGLSSLFYAMLQHVPPGEVLAYRTMWSLVFFALVLALQRRGGAIVEAIGTPRRALLILASGLAIGCNWFGFIYSIHNGHALEASLGYYIFPLVAVALGRLVFGERMSGLQWLAILLAACAVGVLTVGLGVPPWIALALAVTFSIYGVFKKRLPAGPVVSVTCEMLLLTPIAIVWVALNGTGPDAATHLLLAASGPLTATPLILFSYAAKRVRLSTVGLVQYLNPTLQFLVATLIFLEPYTPWHAIAFPVIWVALALYSGASIAQDRSSRRAASRAARSGTIST</sequence>
<evidence type="ECO:0000256" key="3">
    <source>
        <dbReference type="ARBA" id="ARBA00022448"/>
    </source>
</evidence>
<dbReference type="SUPFAM" id="SSF103481">
    <property type="entry name" value="Multidrug resistance efflux transporter EmrE"/>
    <property type="match status" value="2"/>
</dbReference>
<dbReference type="PANTHER" id="PTHR22911:SF137">
    <property type="entry name" value="SOLUTE CARRIER FAMILY 35 MEMBER G2-RELATED"/>
    <property type="match status" value="1"/>
</dbReference>
<dbReference type="NCBIfam" id="TIGR00688">
    <property type="entry name" value="rarD"/>
    <property type="match status" value="1"/>
</dbReference>
<evidence type="ECO:0000259" key="9">
    <source>
        <dbReference type="Pfam" id="PF00892"/>
    </source>
</evidence>